<evidence type="ECO:0000256" key="1">
    <source>
        <dbReference type="SAM" id="SignalP"/>
    </source>
</evidence>
<evidence type="ECO:0000313" key="2">
    <source>
        <dbReference type="EMBL" id="MPC91103.1"/>
    </source>
</evidence>
<reference evidence="2 3" key="1">
    <citation type="submission" date="2019-05" db="EMBL/GenBank/DDBJ databases">
        <title>Another draft genome of Portunus trituberculatus and its Hox gene families provides insights of decapod evolution.</title>
        <authorList>
            <person name="Jeong J.-H."/>
            <person name="Song I."/>
            <person name="Kim S."/>
            <person name="Choi T."/>
            <person name="Kim D."/>
            <person name="Ryu S."/>
            <person name="Kim W."/>
        </authorList>
    </citation>
    <scope>NUCLEOTIDE SEQUENCE [LARGE SCALE GENOMIC DNA]</scope>
    <source>
        <tissue evidence="2">Muscle</tissue>
    </source>
</reference>
<comment type="caution">
    <text evidence="2">The sequence shown here is derived from an EMBL/GenBank/DDBJ whole genome shotgun (WGS) entry which is preliminary data.</text>
</comment>
<dbReference type="Proteomes" id="UP000324222">
    <property type="component" value="Unassembled WGS sequence"/>
</dbReference>
<organism evidence="2 3">
    <name type="scientific">Portunus trituberculatus</name>
    <name type="common">Swimming crab</name>
    <name type="synonym">Neptunus trituberculatus</name>
    <dbReference type="NCBI Taxonomy" id="210409"/>
    <lineage>
        <taxon>Eukaryota</taxon>
        <taxon>Metazoa</taxon>
        <taxon>Ecdysozoa</taxon>
        <taxon>Arthropoda</taxon>
        <taxon>Crustacea</taxon>
        <taxon>Multicrustacea</taxon>
        <taxon>Malacostraca</taxon>
        <taxon>Eumalacostraca</taxon>
        <taxon>Eucarida</taxon>
        <taxon>Decapoda</taxon>
        <taxon>Pleocyemata</taxon>
        <taxon>Brachyura</taxon>
        <taxon>Eubrachyura</taxon>
        <taxon>Portunoidea</taxon>
        <taxon>Portunidae</taxon>
        <taxon>Portuninae</taxon>
        <taxon>Portunus</taxon>
    </lineage>
</organism>
<sequence length="93" mass="10404">MHHLLLEVKCIFFSLVICCCHAGCASQLQVPRRCSMRLPYQIAIELIGLVWEGSSEIEGFESQVVVSGAKRSVSVGQCGCRAVSEWRATWCEW</sequence>
<keyword evidence="1" id="KW-0732">Signal</keyword>
<evidence type="ECO:0008006" key="4">
    <source>
        <dbReference type="Google" id="ProtNLM"/>
    </source>
</evidence>
<protein>
    <recommendedName>
        <fullName evidence="4">Secreted protein</fullName>
    </recommendedName>
</protein>
<dbReference type="EMBL" id="VSRR010086595">
    <property type="protein sequence ID" value="MPC91103.1"/>
    <property type="molecule type" value="Genomic_DNA"/>
</dbReference>
<feature type="chain" id="PRO_5022777860" description="Secreted protein" evidence="1">
    <location>
        <begin position="26"/>
        <end position="93"/>
    </location>
</feature>
<gene>
    <name evidence="2" type="ORF">E2C01_086119</name>
</gene>
<evidence type="ECO:0000313" key="3">
    <source>
        <dbReference type="Proteomes" id="UP000324222"/>
    </source>
</evidence>
<proteinExistence type="predicted"/>
<feature type="signal peptide" evidence="1">
    <location>
        <begin position="1"/>
        <end position="25"/>
    </location>
</feature>
<name>A0A5B7J9E9_PORTR</name>
<keyword evidence="3" id="KW-1185">Reference proteome</keyword>
<accession>A0A5B7J9E9</accession>
<dbReference type="AlphaFoldDB" id="A0A5B7J9E9"/>